<name>A0A378G015_KLEPN</name>
<evidence type="ECO:0000313" key="2">
    <source>
        <dbReference type="Proteomes" id="UP000255167"/>
    </source>
</evidence>
<accession>A0A378G015</accession>
<reference evidence="1 2" key="1">
    <citation type="submission" date="2018-06" db="EMBL/GenBank/DDBJ databases">
        <authorList>
            <consortium name="Pathogen Informatics"/>
            <person name="Doyle S."/>
        </authorList>
    </citation>
    <scope>NUCLEOTIDE SEQUENCE [LARGE SCALE GENOMIC DNA]</scope>
    <source>
        <strain evidence="1 2">NCTC9617</strain>
    </source>
</reference>
<dbReference type="Proteomes" id="UP000255167">
    <property type="component" value="Unassembled WGS sequence"/>
</dbReference>
<sequence>MERNPNTARALVAALMEAQRWIAASPENTRETARLLARRGWLNTKEQYLTGRMLGEYDNGLGRRWQDAHPMRFWAGGEVSFPWLSDGMWFLTQFRRWGLLKQAPDYLAVASRINRIDVWQAAAQAVGGISAPAARMRSSTLMDGTVWNGSDPEGYARHFSIQRKGA</sequence>
<dbReference type="Pfam" id="PF13379">
    <property type="entry name" value="NMT1_2"/>
    <property type="match status" value="1"/>
</dbReference>
<evidence type="ECO:0000313" key="1">
    <source>
        <dbReference type="EMBL" id="STW50185.1"/>
    </source>
</evidence>
<proteinExistence type="predicted"/>
<dbReference type="AlphaFoldDB" id="A0A378G015"/>
<dbReference type="EMBL" id="UGNC01000005">
    <property type="protein sequence ID" value="STW50185.1"/>
    <property type="molecule type" value="Genomic_DNA"/>
</dbReference>
<gene>
    <name evidence="1" type="primary">nrtA_2</name>
    <name evidence="1" type="ORF">NCTC9617_06842</name>
</gene>
<dbReference type="Gene3D" id="3.40.190.10">
    <property type="entry name" value="Periplasmic binding protein-like II"/>
    <property type="match status" value="1"/>
</dbReference>
<protein>
    <submittedName>
        <fullName evidence="1">NrtA</fullName>
    </submittedName>
</protein>
<organism evidence="1 2">
    <name type="scientific">Klebsiella pneumoniae</name>
    <dbReference type="NCBI Taxonomy" id="573"/>
    <lineage>
        <taxon>Bacteria</taxon>
        <taxon>Pseudomonadati</taxon>
        <taxon>Pseudomonadota</taxon>
        <taxon>Gammaproteobacteria</taxon>
        <taxon>Enterobacterales</taxon>
        <taxon>Enterobacteriaceae</taxon>
        <taxon>Klebsiella/Raoultella group</taxon>
        <taxon>Klebsiella</taxon>
        <taxon>Klebsiella pneumoniae complex</taxon>
    </lineage>
</organism>